<evidence type="ECO:0008006" key="3">
    <source>
        <dbReference type="Google" id="ProtNLM"/>
    </source>
</evidence>
<organism evidence="1 2">
    <name type="scientific">Anaerosphaera aminiphila DSM 21120</name>
    <dbReference type="NCBI Taxonomy" id="1120995"/>
    <lineage>
        <taxon>Bacteria</taxon>
        <taxon>Bacillati</taxon>
        <taxon>Bacillota</taxon>
        <taxon>Tissierellia</taxon>
        <taxon>Tissierellales</taxon>
        <taxon>Peptoniphilaceae</taxon>
        <taxon>Anaerosphaera</taxon>
    </lineage>
</organism>
<proteinExistence type="predicted"/>
<evidence type="ECO:0000313" key="1">
    <source>
        <dbReference type="EMBL" id="SHH26536.1"/>
    </source>
</evidence>
<dbReference type="InterPro" id="IPR019004">
    <property type="entry name" value="YqeY/Aim41"/>
</dbReference>
<dbReference type="EMBL" id="FQXI01000005">
    <property type="protein sequence ID" value="SHH26536.1"/>
    <property type="molecule type" value="Genomic_DNA"/>
</dbReference>
<dbReference type="InterPro" id="IPR042184">
    <property type="entry name" value="YqeY/Aim41_N"/>
</dbReference>
<protein>
    <recommendedName>
        <fullName evidence="3">GatB/YqeY domain-containing protein</fullName>
    </recommendedName>
</protein>
<dbReference type="AlphaFoldDB" id="A0A1M5RK65"/>
<dbReference type="GO" id="GO:0016884">
    <property type="term" value="F:carbon-nitrogen ligase activity, with glutamine as amido-N-donor"/>
    <property type="evidence" value="ECO:0007669"/>
    <property type="project" value="InterPro"/>
</dbReference>
<name>A0A1M5RK65_9FIRM</name>
<reference evidence="1 2" key="1">
    <citation type="submission" date="2016-11" db="EMBL/GenBank/DDBJ databases">
        <authorList>
            <person name="Jaros S."/>
            <person name="Januszkiewicz K."/>
            <person name="Wedrychowicz H."/>
        </authorList>
    </citation>
    <scope>NUCLEOTIDE SEQUENCE [LARGE SCALE GENOMIC DNA]</scope>
    <source>
        <strain evidence="1 2">DSM 21120</strain>
    </source>
</reference>
<gene>
    <name evidence="1" type="ORF">SAMN02745245_00938</name>
</gene>
<dbReference type="OrthoDB" id="9794041at2"/>
<evidence type="ECO:0000313" key="2">
    <source>
        <dbReference type="Proteomes" id="UP000184032"/>
    </source>
</evidence>
<keyword evidence="2" id="KW-1185">Reference proteome</keyword>
<dbReference type="Proteomes" id="UP000184032">
    <property type="component" value="Unassembled WGS sequence"/>
</dbReference>
<dbReference type="PANTHER" id="PTHR28055">
    <property type="entry name" value="ALTERED INHERITANCE OF MITOCHONDRIA PROTEIN 41, MITOCHONDRIAL"/>
    <property type="match status" value="1"/>
</dbReference>
<accession>A0A1M5RK65</accession>
<dbReference type="Gene3D" id="1.10.1510.10">
    <property type="entry name" value="Uncharacterised protein YqeY/AIM41 PF09424, N-terminal domain"/>
    <property type="match status" value="1"/>
</dbReference>
<dbReference type="PANTHER" id="PTHR28055:SF1">
    <property type="entry name" value="ALTERED INHERITANCE OF MITOCHONDRIA PROTEIN 41, MITOCHONDRIAL"/>
    <property type="match status" value="1"/>
</dbReference>
<dbReference type="STRING" id="1120995.SAMN02745245_00938"/>
<dbReference type="Gene3D" id="1.10.10.410">
    <property type="match status" value="1"/>
</dbReference>
<dbReference type="SUPFAM" id="SSF89095">
    <property type="entry name" value="GatB/YqeY motif"/>
    <property type="match status" value="1"/>
</dbReference>
<sequence length="151" mass="17366">MSLKEKLMEDLKVSMKNKDKLRKDTITMARAAIKQKEVDERIELSDEQVVEILTKQMKEKKSSIEEFEKGNRQDLIDQTNSEINILLDYLPKQLTEEELTEIVKETLDECNINSPKDMGLLMKNIMPKIKGKADGKMVSKIAQNLLTKPGE</sequence>
<dbReference type="InterPro" id="IPR003789">
    <property type="entry name" value="Asn/Gln_tRNA_amidoTrase-B-like"/>
</dbReference>
<dbReference type="RefSeq" id="WP_073184220.1">
    <property type="nucleotide sequence ID" value="NZ_FQXI01000005.1"/>
</dbReference>
<dbReference type="Pfam" id="PF09424">
    <property type="entry name" value="YqeY"/>
    <property type="match status" value="1"/>
</dbReference>
<dbReference type="InterPro" id="IPR023168">
    <property type="entry name" value="GatB_Yqey_C_2"/>
</dbReference>